<feature type="transmembrane region" description="Helical" evidence="3">
    <location>
        <begin position="48"/>
        <end position="66"/>
    </location>
</feature>
<proteinExistence type="predicted"/>
<keyword evidence="6" id="KW-1185">Reference proteome</keyword>
<feature type="transmembrane region" description="Helical" evidence="3">
    <location>
        <begin position="218"/>
        <end position="240"/>
    </location>
</feature>
<dbReference type="Pfam" id="PF05569">
    <property type="entry name" value="Peptidase_M56"/>
    <property type="match status" value="1"/>
</dbReference>
<evidence type="ECO:0000256" key="2">
    <source>
        <dbReference type="SAM" id="MobiDB-lite"/>
    </source>
</evidence>
<dbReference type="CDD" id="cd07341">
    <property type="entry name" value="M56_BlaR1_MecR1_like"/>
    <property type="match status" value="1"/>
</dbReference>
<accession>A0A367GPM0</accession>
<feature type="transmembrane region" description="Helical" evidence="3">
    <location>
        <begin position="110"/>
        <end position="131"/>
    </location>
</feature>
<keyword evidence="3" id="KW-1133">Transmembrane helix</keyword>
<dbReference type="EMBL" id="QGDC01000003">
    <property type="protein sequence ID" value="RCH55409.1"/>
    <property type="molecule type" value="Genomic_DNA"/>
</dbReference>
<organism evidence="5 6">
    <name type="scientific">Mucilaginibacter hurinus</name>
    <dbReference type="NCBI Taxonomy" id="2201324"/>
    <lineage>
        <taxon>Bacteria</taxon>
        <taxon>Pseudomonadati</taxon>
        <taxon>Bacteroidota</taxon>
        <taxon>Sphingobacteriia</taxon>
        <taxon>Sphingobacteriales</taxon>
        <taxon>Sphingobacteriaceae</taxon>
        <taxon>Mucilaginibacter</taxon>
    </lineage>
</organism>
<dbReference type="InterPro" id="IPR052173">
    <property type="entry name" value="Beta-lactam_resp_regulator"/>
</dbReference>
<sequence length="668" mass="75193">METLTNNISQILGITILHSLWQGLLIYLLLTIILSGVPRLSSARRHNISLAAVAAMAVWFVVTLIAEGGKLTWLAGAARPVTPLTAQDIIPPLTYLPAAENVYYYVIKEYLPYISVIYLTGFILNFLKLCFGWRNISLVKQSLTPALHFESTVKQMCLQLNIKKNVLVSYSRMVDVPGVIGFFKPIVLLPLSITTNLSVAEVEAILLHELSHIKRNDYLLNLIQQVISVLLFFNPFALLINRIINSERENCCDDAVVNITGQPLIYARALLTLEQTKQRSLQLALAATGKKYHLLNRVERIMTSKNLNFNVRHLLAAILLFTFSAGSIAWLNPEIKGDRIKLKVPHQILNAYFYNDTLPTRKPGKKQVTKISNTKVVSNSQVNNVEDAEFERLSKEVENHGKAVEKYYESAAYQNINKAIENNLNEQILTDESPKVKDLLKRQELAAAAFEKYFENNSELQKLHEQMDKAGNELDQHYNSPEMKKLETELNQASERLNSLKTNSTAYKKELEKIRTASAQLGRLHATQQLQAQKQNLQLISQKIKQIHESEDFKKKQAELSKISDSISKTINNAVNVKTREYTKNLNKRLQALNNSPEITRAKKQLQEASAKLSAYVNSSDFKKRVQAGTEMHDVEEPVVVEEITLPGSPAPAVPQVPDATPPAEPAN</sequence>
<comment type="caution">
    <text evidence="5">The sequence shown here is derived from an EMBL/GenBank/DDBJ whole genome shotgun (WGS) entry which is preliminary data.</text>
</comment>
<evidence type="ECO:0000313" key="5">
    <source>
        <dbReference type="EMBL" id="RCH55409.1"/>
    </source>
</evidence>
<dbReference type="AlphaFoldDB" id="A0A367GPM0"/>
<reference evidence="5 6" key="1">
    <citation type="submission" date="2018-05" db="EMBL/GenBank/DDBJ databases">
        <title>Mucilaginibacter hurinus sp. nov., isolated from briquette warehouse soil.</title>
        <authorList>
            <person name="Choi L."/>
        </authorList>
    </citation>
    <scope>NUCLEOTIDE SEQUENCE [LARGE SCALE GENOMIC DNA]</scope>
    <source>
        <strain evidence="5 6">ZR32</strain>
    </source>
</reference>
<dbReference type="PANTHER" id="PTHR34978:SF3">
    <property type="entry name" value="SLR0241 PROTEIN"/>
    <property type="match status" value="1"/>
</dbReference>
<evidence type="ECO:0000259" key="4">
    <source>
        <dbReference type="Pfam" id="PF05569"/>
    </source>
</evidence>
<feature type="domain" description="Peptidase M56" evidence="4">
    <location>
        <begin position="94"/>
        <end position="299"/>
    </location>
</feature>
<evidence type="ECO:0000313" key="6">
    <source>
        <dbReference type="Proteomes" id="UP000253209"/>
    </source>
</evidence>
<dbReference type="RefSeq" id="WP_114004325.1">
    <property type="nucleotide sequence ID" value="NZ_QGDC01000003.1"/>
</dbReference>
<dbReference type="Proteomes" id="UP000253209">
    <property type="component" value="Unassembled WGS sequence"/>
</dbReference>
<name>A0A367GPM0_9SPHI</name>
<dbReference type="Gene3D" id="3.30.2010.10">
    <property type="entry name" value="Metalloproteases ('zincins'), catalytic domain"/>
    <property type="match status" value="1"/>
</dbReference>
<dbReference type="OrthoDB" id="15218at2"/>
<feature type="region of interest" description="Disordered" evidence="2">
    <location>
        <begin position="646"/>
        <end position="668"/>
    </location>
</feature>
<keyword evidence="1" id="KW-0175">Coiled coil</keyword>
<feature type="transmembrane region" description="Helical" evidence="3">
    <location>
        <begin position="311"/>
        <end position="331"/>
    </location>
</feature>
<evidence type="ECO:0000256" key="1">
    <source>
        <dbReference type="SAM" id="Coils"/>
    </source>
</evidence>
<feature type="compositionally biased region" description="Pro residues" evidence="2">
    <location>
        <begin position="649"/>
        <end position="668"/>
    </location>
</feature>
<evidence type="ECO:0000256" key="3">
    <source>
        <dbReference type="SAM" id="Phobius"/>
    </source>
</evidence>
<gene>
    <name evidence="5" type="ORF">DJ568_05820</name>
</gene>
<protein>
    <recommendedName>
        <fullName evidence="4">Peptidase M56 domain-containing protein</fullName>
    </recommendedName>
</protein>
<keyword evidence="3" id="KW-0472">Membrane</keyword>
<feature type="transmembrane region" description="Helical" evidence="3">
    <location>
        <begin position="12"/>
        <end position="36"/>
    </location>
</feature>
<dbReference type="PANTHER" id="PTHR34978">
    <property type="entry name" value="POSSIBLE SENSOR-TRANSDUCER PROTEIN BLAR"/>
    <property type="match status" value="1"/>
</dbReference>
<dbReference type="InterPro" id="IPR008756">
    <property type="entry name" value="Peptidase_M56"/>
</dbReference>
<feature type="coiled-coil region" evidence="1">
    <location>
        <begin position="460"/>
        <end position="517"/>
    </location>
</feature>
<keyword evidence="3" id="KW-0812">Transmembrane</keyword>